<proteinExistence type="predicted"/>
<gene>
    <name evidence="1" type="ORF">C7K25_03685</name>
</gene>
<accession>A0ABT7C5Q1</accession>
<organism evidence="1 2">
    <name type="scientific">Gulosibacter molinativorax</name>
    <dbReference type="NCBI Taxonomy" id="256821"/>
    <lineage>
        <taxon>Bacteria</taxon>
        <taxon>Bacillati</taxon>
        <taxon>Actinomycetota</taxon>
        <taxon>Actinomycetes</taxon>
        <taxon>Micrococcales</taxon>
        <taxon>Microbacteriaceae</taxon>
        <taxon>Gulosibacter</taxon>
    </lineage>
</organism>
<name>A0ABT7C5Q1_9MICO</name>
<sequence length="125" mass="13714">MQSLRTRTAYVEFVFNDGADTEHPLSSMLAHLHSTRTVGVGPGNGYAKERPNSVTLRYAYDRDIIRAIESLGGFFPDESNPKHWTGLGDVDVIFLDGRGHVIGATVTHEGMLIGEIPFTARDGKI</sequence>
<keyword evidence="2" id="KW-1185">Reference proteome</keyword>
<evidence type="ECO:0000313" key="2">
    <source>
        <dbReference type="Proteomes" id="UP001170379"/>
    </source>
</evidence>
<reference evidence="1" key="1">
    <citation type="submission" date="2018-03" db="EMBL/GenBank/DDBJ databases">
        <authorList>
            <person name="Nunes O.C."/>
            <person name="Lopes A.R."/>
            <person name="Froufe H."/>
            <person name="Munoz-Merida A."/>
            <person name="Barroso C."/>
            <person name="Egas C."/>
        </authorList>
    </citation>
    <scope>NUCLEOTIDE SEQUENCE</scope>
    <source>
        <strain evidence="1">ON4</strain>
    </source>
</reference>
<evidence type="ECO:0000313" key="1">
    <source>
        <dbReference type="EMBL" id="MDJ1370479.1"/>
    </source>
</evidence>
<dbReference type="EMBL" id="PXVD01000005">
    <property type="protein sequence ID" value="MDJ1370479.1"/>
    <property type="molecule type" value="Genomic_DNA"/>
</dbReference>
<comment type="caution">
    <text evidence="1">The sequence shown here is derived from an EMBL/GenBank/DDBJ whole genome shotgun (WGS) entry which is preliminary data.</text>
</comment>
<dbReference type="RefSeq" id="WP_026936231.1">
    <property type="nucleotide sequence ID" value="NZ_CP028426.1"/>
</dbReference>
<protein>
    <submittedName>
        <fullName evidence="1">Uncharacterized protein</fullName>
    </submittedName>
</protein>
<reference evidence="1" key="2">
    <citation type="journal article" date="2022" name="Sci. Rep.">
        <title>In silico prediction of the enzymes involved in the degradation of the herbicide molinate by Gulosibacter molinativorax ON4T.</title>
        <authorList>
            <person name="Lopes A.R."/>
            <person name="Bunin E."/>
            <person name="Viana A.T."/>
            <person name="Froufe H."/>
            <person name="Munoz-Merida A."/>
            <person name="Pinho D."/>
            <person name="Figueiredo J."/>
            <person name="Barroso C."/>
            <person name="Vaz-Moreira I."/>
            <person name="Bellanger X."/>
            <person name="Egas C."/>
            <person name="Nunes O.C."/>
        </authorList>
    </citation>
    <scope>NUCLEOTIDE SEQUENCE</scope>
    <source>
        <strain evidence="1">ON4</strain>
    </source>
</reference>
<dbReference type="Proteomes" id="UP001170379">
    <property type="component" value="Unassembled WGS sequence"/>
</dbReference>